<evidence type="ECO:0000256" key="2">
    <source>
        <dbReference type="SAM" id="Phobius"/>
    </source>
</evidence>
<feature type="transmembrane region" description="Helical" evidence="2">
    <location>
        <begin position="104"/>
        <end position="123"/>
    </location>
</feature>
<keyword evidence="2" id="KW-0472">Membrane</keyword>
<feature type="transmembrane region" description="Helical" evidence="2">
    <location>
        <begin position="135"/>
        <end position="155"/>
    </location>
</feature>
<protein>
    <submittedName>
        <fullName evidence="3">Uncharacterized protein</fullName>
    </submittedName>
</protein>
<dbReference type="AlphaFoldDB" id="A7IA42"/>
<feature type="transmembrane region" description="Helical" evidence="2">
    <location>
        <begin position="224"/>
        <end position="244"/>
    </location>
</feature>
<reference evidence="4" key="1">
    <citation type="journal article" date="2015" name="Microbiology">
        <title>Genome of Methanoregula boonei 6A8 reveals adaptations to oligotrophic peatland environments.</title>
        <authorList>
            <person name="Braeuer S."/>
            <person name="Cadillo-Quiroz H."/>
            <person name="Kyrpides N."/>
            <person name="Woyke T."/>
            <person name="Goodwin L."/>
            <person name="Detter C."/>
            <person name="Podell S."/>
            <person name="Yavitt J.B."/>
            <person name="Zinder S.H."/>
        </authorList>
    </citation>
    <scope>NUCLEOTIDE SEQUENCE [LARGE SCALE GENOMIC DNA]</scope>
    <source>
        <strain evidence="4">DSM 21154 / JCM 14090 / 6A8</strain>
    </source>
</reference>
<dbReference type="STRING" id="456442.Mboo_2089"/>
<dbReference type="eggNOG" id="arCOG12705">
    <property type="taxonomic scope" value="Archaea"/>
</dbReference>
<feature type="transmembrane region" description="Helical" evidence="2">
    <location>
        <begin position="167"/>
        <end position="192"/>
    </location>
</feature>
<evidence type="ECO:0000313" key="4">
    <source>
        <dbReference type="Proteomes" id="UP000002408"/>
    </source>
</evidence>
<organism evidence="3 4">
    <name type="scientific">Methanoregula boonei (strain DSM 21154 / JCM 14090 / 6A8)</name>
    <dbReference type="NCBI Taxonomy" id="456442"/>
    <lineage>
        <taxon>Archaea</taxon>
        <taxon>Methanobacteriati</taxon>
        <taxon>Methanobacteriota</taxon>
        <taxon>Stenosarchaea group</taxon>
        <taxon>Methanomicrobia</taxon>
        <taxon>Methanomicrobiales</taxon>
        <taxon>Methanoregulaceae</taxon>
        <taxon>Methanoregula</taxon>
    </lineage>
</organism>
<keyword evidence="2" id="KW-0812">Transmembrane</keyword>
<keyword evidence="2" id="KW-1133">Transmembrane helix</keyword>
<feature type="transmembrane region" description="Helical" evidence="2">
    <location>
        <begin position="26"/>
        <end position="47"/>
    </location>
</feature>
<keyword evidence="4" id="KW-1185">Reference proteome</keyword>
<evidence type="ECO:0000313" key="3">
    <source>
        <dbReference type="EMBL" id="ABS56603.1"/>
    </source>
</evidence>
<dbReference type="Proteomes" id="UP000002408">
    <property type="component" value="Chromosome"/>
</dbReference>
<dbReference type="EMBL" id="CP000780">
    <property type="protein sequence ID" value="ABS56603.1"/>
    <property type="molecule type" value="Genomic_DNA"/>
</dbReference>
<feature type="transmembrane region" description="Helical" evidence="2">
    <location>
        <begin position="59"/>
        <end position="83"/>
    </location>
</feature>
<name>A7IA42_METB6</name>
<gene>
    <name evidence="3" type="ordered locus">Mboo_2089</name>
</gene>
<dbReference type="HOGENOM" id="CLU_989045_0_0_2"/>
<accession>A7IA42</accession>
<feature type="transmembrane region" description="Helical" evidence="2">
    <location>
        <begin position="250"/>
        <end position="270"/>
    </location>
</feature>
<feature type="region of interest" description="Disordered" evidence="1">
    <location>
        <begin position="1"/>
        <end position="21"/>
    </location>
</feature>
<dbReference type="KEGG" id="mbn:Mboo_2089"/>
<sequence length="281" mass="29942">MARSMDTSKPDPANVIQPGSRQSSPVSLVLIPLVIVLIWLLENFLLAGTTHLFQHANPLVLVLYTVLAGILVGIVVPVVRIRATFLSGAVNMFQIGFRSARRTIIAVGFTAITCVIVSLFTGLPGSGPETTESVALFFLMLPVTVAAVMICWGLVGTHIQAYVRREGITVSVIAGVIVTSVIFALALSALFAGPDLKTFISAFFGVGCISALFFFAVRDIYATVIVVTFCLSTALSSLIDPAYLVPLSPVGISCGSAVVLSLVAVHWYFARHYTTILLPQQ</sequence>
<evidence type="ECO:0000256" key="1">
    <source>
        <dbReference type="SAM" id="MobiDB-lite"/>
    </source>
</evidence>
<proteinExistence type="predicted"/>
<feature type="transmembrane region" description="Helical" evidence="2">
    <location>
        <begin position="198"/>
        <end position="217"/>
    </location>
</feature>